<dbReference type="AlphaFoldDB" id="A0A8S1L6F5"/>
<reference evidence="1" key="1">
    <citation type="submission" date="2021-01" db="EMBL/GenBank/DDBJ databases">
        <authorList>
            <consortium name="Genoscope - CEA"/>
            <person name="William W."/>
        </authorList>
    </citation>
    <scope>NUCLEOTIDE SEQUENCE</scope>
</reference>
<dbReference type="EMBL" id="CAJJDN010000014">
    <property type="protein sequence ID" value="CAD8060356.1"/>
    <property type="molecule type" value="Genomic_DNA"/>
</dbReference>
<proteinExistence type="predicted"/>
<dbReference type="Proteomes" id="UP000692954">
    <property type="component" value="Unassembled WGS sequence"/>
</dbReference>
<accession>A0A8S1L6F5</accession>
<name>A0A8S1L6F5_9CILI</name>
<protein>
    <submittedName>
        <fullName evidence="1">Uncharacterized protein</fullName>
    </submittedName>
</protein>
<sequence>MRNKTTRKREHILIKFKIKYTNISEINNQVFEEFYLNKLKEFCFSTRNCELCPKSQQIIKRNLFKQQFIYLQNCMVKNLLKKRNKISVFQKQAYVIIKKEQSRSKNVLISIKVKNIKINQLKNCFLLYWMIQTAQVNQDFLKDEINLKFCHPQKQIGQYIEKYCSQKCLCNKDIVQIKDTLQEMTSIDLNSNNNYKENDINQGRYQNQLKLIITGFDNEEFFRKVRLLKNIIFNEDCKNSIICISKNSII</sequence>
<evidence type="ECO:0000313" key="2">
    <source>
        <dbReference type="Proteomes" id="UP000692954"/>
    </source>
</evidence>
<evidence type="ECO:0000313" key="1">
    <source>
        <dbReference type="EMBL" id="CAD8060356.1"/>
    </source>
</evidence>
<gene>
    <name evidence="1" type="ORF">PSON_ATCC_30995.1.T0140243</name>
</gene>
<comment type="caution">
    <text evidence="1">The sequence shown here is derived from an EMBL/GenBank/DDBJ whole genome shotgun (WGS) entry which is preliminary data.</text>
</comment>
<keyword evidence="2" id="KW-1185">Reference proteome</keyword>
<organism evidence="1 2">
    <name type="scientific">Paramecium sonneborni</name>
    <dbReference type="NCBI Taxonomy" id="65129"/>
    <lineage>
        <taxon>Eukaryota</taxon>
        <taxon>Sar</taxon>
        <taxon>Alveolata</taxon>
        <taxon>Ciliophora</taxon>
        <taxon>Intramacronucleata</taxon>
        <taxon>Oligohymenophorea</taxon>
        <taxon>Peniculida</taxon>
        <taxon>Parameciidae</taxon>
        <taxon>Paramecium</taxon>
    </lineage>
</organism>